<dbReference type="Gene3D" id="3.40.630.10">
    <property type="entry name" value="Zn peptidases"/>
    <property type="match status" value="1"/>
</dbReference>
<dbReference type="FunFam" id="3.30.70.340:FF:000002">
    <property type="entry name" value="Carboxypeptidase A"/>
    <property type="match status" value="1"/>
</dbReference>
<dbReference type="Proteomes" id="UP000887568">
    <property type="component" value="Unplaced"/>
</dbReference>
<proteinExistence type="inferred from homology"/>
<dbReference type="SUPFAM" id="SSF54897">
    <property type="entry name" value="Protease propeptides/inhibitors"/>
    <property type="match status" value="1"/>
</dbReference>
<comment type="cofactor">
    <cofactor evidence="1">
        <name>Zn(2+)</name>
        <dbReference type="ChEBI" id="CHEBI:29105"/>
    </cofactor>
</comment>
<dbReference type="InterPro" id="IPR057246">
    <property type="entry name" value="CARBOXYPEPT_ZN_1"/>
</dbReference>
<feature type="chain" id="PRO_5036999515" description="Peptidase M14 domain-containing protein" evidence="15">
    <location>
        <begin position="17"/>
        <end position="425"/>
    </location>
</feature>
<feature type="signal peptide" evidence="15">
    <location>
        <begin position="1"/>
        <end position="16"/>
    </location>
</feature>
<sequence>MRVILLLAIVIAVVSAVKRYDGYKVLRVTPNDESDLAWLKNLEFQSRVEIWNSLRRFNHPVDIMVSPETEGLVTGFLAGRGMDYTVMIDDVQAKLDGQTLAKPPSGGQIAALGDFQYDVYHTYDEIKQWIDDMAAEHSTVVTKFPLTTSYESREINGIILSTGADPKKPIVWFEGGIHAREWISPATVMFISKSLVEDYKSGVQPVVDILNGFDIHIVPSLNVDGFVYTHTDDRLWRKTRSDLMPNFGCIGADPNRNWPYEWGGSGASPWPCTNTFRGPNPLSEVEIKGVVDYLTGLKNSGRQIKMFIDWHSYSQLWLAPWSFSSTEPYPPDYFDQDNLAGAAITALESKHGTKYRKGASARLLYEAAGASCDWAYGTLGAKYSYVVELRDTGNYGFVLPAEQIIPTGEESYEGIVAGLEYALNN</sequence>
<evidence type="ECO:0000256" key="15">
    <source>
        <dbReference type="SAM" id="SignalP"/>
    </source>
</evidence>
<keyword evidence="5" id="KW-0645">Protease</keyword>
<evidence type="ECO:0000256" key="9">
    <source>
        <dbReference type="ARBA" id="ARBA00022833"/>
    </source>
</evidence>
<keyword evidence="10" id="KW-0843">Virulence</keyword>
<evidence type="ECO:0000313" key="17">
    <source>
        <dbReference type="EnsemblMetazoa" id="XP_038059894.1"/>
    </source>
</evidence>
<protein>
    <recommendedName>
        <fullName evidence="16">Peptidase M14 domain-containing protein</fullName>
    </recommendedName>
</protein>
<evidence type="ECO:0000313" key="18">
    <source>
        <dbReference type="Proteomes" id="UP000887568"/>
    </source>
</evidence>
<dbReference type="FunFam" id="3.40.630.10:FF:000056">
    <property type="entry name" value="Zinc carboxypeptidase"/>
    <property type="match status" value="1"/>
</dbReference>
<feature type="active site" description="Proton donor/acceptor" evidence="14">
    <location>
        <position position="388"/>
    </location>
</feature>
<keyword evidence="11" id="KW-0482">Metalloprotease</keyword>
<dbReference type="GO" id="GO:0005615">
    <property type="term" value="C:extracellular space"/>
    <property type="evidence" value="ECO:0007669"/>
    <property type="project" value="TreeGrafter"/>
</dbReference>
<evidence type="ECO:0000256" key="11">
    <source>
        <dbReference type="ARBA" id="ARBA00023049"/>
    </source>
</evidence>
<dbReference type="PANTHER" id="PTHR11705">
    <property type="entry name" value="PROTEASE FAMILY M14 CARBOXYPEPTIDASE A,B"/>
    <property type="match status" value="1"/>
</dbReference>
<dbReference type="PROSITE" id="PS00132">
    <property type="entry name" value="CARBOXYPEPT_ZN_1"/>
    <property type="match status" value="1"/>
</dbReference>
<dbReference type="OMA" id="ANGMMIT"/>
<comment type="similarity">
    <text evidence="3 14">Belongs to the peptidase M14 family.</text>
</comment>
<keyword evidence="8" id="KW-0378">Hydrolase</keyword>
<dbReference type="Pfam" id="PF00246">
    <property type="entry name" value="Peptidase_M14"/>
    <property type="match status" value="1"/>
</dbReference>
<keyword evidence="12" id="KW-0865">Zymogen</keyword>
<evidence type="ECO:0000256" key="8">
    <source>
        <dbReference type="ARBA" id="ARBA00022801"/>
    </source>
</evidence>
<evidence type="ECO:0000259" key="16">
    <source>
        <dbReference type="PROSITE" id="PS52035"/>
    </source>
</evidence>
<dbReference type="InterPro" id="IPR003146">
    <property type="entry name" value="M14A_act_pep"/>
</dbReference>
<dbReference type="GO" id="GO:0006508">
    <property type="term" value="P:proteolysis"/>
    <property type="evidence" value="ECO:0007669"/>
    <property type="project" value="UniProtKB-KW"/>
</dbReference>
<dbReference type="GO" id="GO:0004181">
    <property type="term" value="F:metallocarboxypeptidase activity"/>
    <property type="evidence" value="ECO:0007669"/>
    <property type="project" value="InterPro"/>
</dbReference>
<keyword evidence="7 15" id="KW-0732">Signal</keyword>
<evidence type="ECO:0000256" key="7">
    <source>
        <dbReference type="ARBA" id="ARBA00022729"/>
    </source>
</evidence>
<comment type="function">
    <text evidence="2">Extracellular metalloprotease that contributes to pathogenicity.</text>
</comment>
<evidence type="ECO:0000256" key="6">
    <source>
        <dbReference type="ARBA" id="ARBA00022723"/>
    </source>
</evidence>
<dbReference type="Gene3D" id="3.30.70.340">
    <property type="entry name" value="Metallocarboxypeptidase-like"/>
    <property type="match status" value="1"/>
</dbReference>
<keyword evidence="13" id="KW-1015">Disulfide bond</keyword>
<keyword evidence="6" id="KW-0479">Metal-binding</keyword>
<keyword evidence="9" id="KW-0862">Zinc</keyword>
<reference evidence="17" key="1">
    <citation type="submission" date="2022-11" db="UniProtKB">
        <authorList>
            <consortium name="EnsemblMetazoa"/>
        </authorList>
    </citation>
    <scope>IDENTIFICATION</scope>
</reference>
<feature type="domain" description="Peptidase M14" evidence="16">
    <location>
        <begin position="119"/>
        <end position="422"/>
    </location>
</feature>
<dbReference type="GO" id="GO:0008270">
    <property type="term" value="F:zinc ion binding"/>
    <property type="evidence" value="ECO:0007669"/>
    <property type="project" value="InterPro"/>
</dbReference>
<dbReference type="SUPFAM" id="SSF53187">
    <property type="entry name" value="Zn-dependent exopeptidases"/>
    <property type="match status" value="1"/>
</dbReference>
<dbReference type="GeneID" id="119730902"/>
<keyword evidence="18" id="KW-1185">Reference proteome</keyword>
<evidence type="ECO:0000256" key="5">
    <source>
        <dbReference type="ARBA" id="ARBA00022670"/>
    </source>
</evidence>
<dbReference type="PRINTS" id="PR00765">
    <property type="entry name" value="CRBOXYPTASEA"/>
</dbReference>
<evidence type="ECO:0000256" key="4">
    <source>
        <dbReference type="ARBA" id="ARBA00022645"/>
    </source>
</evidence>
<dbReference type="PANTHER" id="PTHR11705:SF143">
    <property type="entry name" value="SLL0236 PROTEIN"/>
    <property type="match status" value="1"/>
</dbReference>
<dbReference type="CDD" id="cd03860">
    <property type="entry name" value="M14_CP_A-B_like"/>
    <property type="match status" value="1"/>
</dbReference>
<dbReference type="InterPro" id="IPR000834">
    <property type="entry name" value="Peptidase_M14"/>
</dbReference>
<name>A0A914A8Z5_PATMI</name>
<evidence type="ECO:0000256" key="10">
    <source>
        <dbReference type="ARBA" id="ARBA00023026"/>
    </source>
</evidence>
<evidence type="ECO:0000256" key="3">
    <source>
        <dbReference type="ARBA" id="ARBA00005988"/>
    </source>
</evidence>
<dbReference type="PROSITE" id="PS52035">
    <property type="entry name" value="PEPTIDASE_M14"/>
    <property type="match status" value="1"/>
</dbReference>
<dbReference type="OrthoDB" id="3626597at2759"/>
<dbReference type="Pfam" id="PF02244">
    <property type="entry name" value="Propep_M14"/>
    <property type="match status" value="1"/>
</dbReference>
<dbReference type="EnsemblMetazoa" id="XM_038203966.1">
    <property type="protein sequence ID" value="XP_038059894.1"/>
    <property type="gene ID" value="LOC119730902"/>
</dbReference>
<organism evidence="17 18">
    <name type="scientific">Patiria miniata</name>
    <name type="common">Bat star</name>
    <name type="synonym">Asterina miniata</name>
    <dbReference type="NCBI Taxonomy" id="46514"/>
    <lineage>
        <taxon>Eukaryota</taxon>
        <taxon>Metazoa</taxon>
        <taxon>Echinodermata</taxon>
        <taxon>Eleutherozoa</taxon>
        <taxon>Asterozoa</taxon>
        <taxon>Asteroidea</taxon>
        <taxon>Valvatacea</taxon>
        <taxon>Valvatida</taxon>
        <taxon>Asterinidae</taxon>
        <taxon>Patiria</taxon>
    </lineage>
</organism>
<dbReference type="AlphaFoldDB" id="A0A914A8Z5"/>
<evidence type="ECO:0000256" key="12">
    <source>
        <dbReference type="ARBA" id="ARBA00023145"/>
    </source>
</evidence>
<evidence type="ECO:0000256" key="13">
    <source>
        <dbReference type="ARBA" id="ARBA00023157"/>
    </source>
</evidence>
<evidence type="ECO:0000256" key="1">
    <source>
        <dbReference type="ARBA" id="ARBA00001947"/>
    </source>
</evidence>
<evidence type="ECO:0000256" key="14">
    <source>
        <dbReference type="PROSITE-ProRule" id="PRU01379"/>
    </source>
</evidence>
<keyword evidence="4" id="KW-0121">Carboxypeptidase</keyword>
<dbReference type="SMART" id="SM00631">
    <property type="entry name" value="Zn_pept"/>
    <property type="match status" value="1"/>
</dbReference>
<evidence type="ECO:0000256" key="2">
    <source>
        <dbReference type="ARBA" id="ARBA00003091"/>
    </source>
</evidence>
<dbReference type="RefSeq" id="XP_038059894.1">
    <property type="nucleotide sequence ID" value="XM_038203966.1"/>
</dbReference>
<dbReference type="InterPro" id="IPR036990">
    <property type="entry name" value="M14A-like_propep"/>
</dbReference>
<accession>A0A914A8Z5</accession>